<feature type="non-terminal residue" evidence="1">
    <location>
        <position position="284"/>
    </location>
</feature>
<proteinExistence type="predicted"/>
<dbReference type="Gene3D" id="3.40.50.1820">
    <property type="entry name" value="alpha/beta hydrolase"/>
    <property type="match status" value="1"/>
</dbReference>
<comment type="caution">
    <text evidence="1">The sequence shown here is derived from an EMBL/GenBank/DDBJ whole genome shotgun (WGS) entry which is preliminary data.</text>
</comment>
<dbReference type="SUPFAM" id="SSF53474">
    <property type="entry name" value="alpha/beta-Hydrolases"/>
    <property type="match status" value="1"/>
</dbReference>
<reference evidence="1" key="1">
    <citation type="journal article" date="2014" name="Front. Microbiol.">
        <title>High frequency of phylogenetically diverse reductive dehalogenase-homologous genes in deep subseafloor sedimentary metagenomes.</title>
        <authorList>
            <person name="Kawai M."/>
            <person name="Futagami T."/>
            <person name="Toyoda A."/>
            <person name="Takaki Y."/>
            <person name="Nishi S."/>
            <person name="Hori S."/>
            <person name="Arai W."/>
            <person name="Tsubouchi T."/>
            <person name="Morono Y."/>
            <person name="Uchiyama I."/>
            <person name="Ito T."/>
            <person name="Fujiyama A."/>
            <person name="Inagaki F."/>
            <person name="Takami H."/>
        </authorList>
    </citation>
    <scope>NUCLEOTIDE SEQUENCE</scope>
    <source>
        <strain evidence="1">Expedition CK06-06</strain>
    </source>
</reference>
<name>X1BG99_9ZZZZ</name>
<dbReference type="Pfam" id="PF00450">
    <property type="entry name" value="Peptidase_S10"/>
    <property type="match status" value="1"/>
</dbReference>
<evidence type="ECO:0000313" key="1">
    <source>
        <dbReference type="EMBL" id="GAG71061.1"/>
    </source>
</evidence>
<dbReference type="EMBL" id="BART01004455">
    <property type="protein sequence ID" value="GAG71061.1"/>
    <property type="molecule type" value="Genomic_DNA"/>
</dbReference>
<dbReference type="GO" id="GO:0004185">
    <property type="term" value="F:serine-type carboxypeptidase activity"/>
    <property type="evidence" value="ECO:0007669"/>
    <property type="project" value="InterPro"/>
</dbReference>
<dbReference type="AlphaFoldDB" id="X1BG99"/>
<organism evidence="1">
    <name type="scientific">marine sediment metagenome</name>
    <dbReference type="NCBI Taxonomy" id="412755"/>
    <lineage>
        <taxon>unclassified sequences</taxon>
        <taxon>metagenomes</taxon>
        <taxon>ecological metagenomes</taxon>
    </lineage>
</organism>
<dbReference type="InterPro" id="IPR029058">
    <property type="entry name" value="AB_hydrolase_fold"/>
</dbReference>
<gene>
    <name evidence="1" type="ORF">S01H4_11167</name>
</gene>
<dbReference type="GO" id="GO:0006508">
    <property type="term" value="P:proteolysis"/>
    <property type="evidence" value="ECO:0007669"/>
    <property type="project" value="InterPro"/>
</dbReference>
<protein>
    <submittedName>
        <fullName evidence="1">Uncharacterized protein</fullName>
    </submittedName>
</protein>
<sequence>MKKAVLMELAVLGLGIMIGSLSLSPLARTNQTDSEAMETYARTSSVTQHKMTLDGEPLSYKATTGFLPYYNKKGKKRIRIFYTAYTRERIPRTSTRPLTIVCGGGPGVSSIYLHIGGFGPKVVPLGNGIDLPRPPYRVVDNKNTLLGMTDLVFVDPVGTGFSEVIEEGKGELFWGLEEDVDSMAEFIRIYLARNGRWKSPLFIAGGSHGGIRAARLCARLQDMGIHLAGIILISPALRYTSLIDVPGNDIPYIHNLSAMAAAAWYHQKIDARYRKVNLDGLVEE</sequence>
<accession>X1BG99</accession>
<dbReference type="InterPro" id="IPR001563">
    <property type="entry name" value="Peptidase_S10"/>
</dbReference>